<dbReference type="EMBL" id="SRXT01000013">
    <property type="protein sequence ID" value="TGX48407.1"/>
    <property type="molecule type" value="Genomic_DNA"/>
</dbReference>
<gene>
    <name evidence="2" type="ORF">E5A73_21010</name>
</gene>
<reference evidence="2 3" key="1">
    <citation type="submission" date="2019-04" db="EMBL/GenBank/DDBJ databases">
        <title>Sphingomonas psychrotolerans sp. nov., isolated from soil in the Tianshan Mountains, Xinjiang, China.</title>
        <authorList>
            <person name="Luo Y."/>
            <person name="Sheng H."/>
        </authorList>
    </citation>
    <scope>NUCLEOTIDE SEQUENCE [LARGE SCALE GENOMIC DNA]</scope>
    <source>
        <strain evidence="2 3">ZFGT-11</strain>
    </source>
</reference>
<organism evidence="2 3">
    <name type="scientific">Sphingomonas gei</name>
    <dbReference type="NCBI Taxonomy" id="1395960"/>
    <lineage>
        <taxon>Bacteria</taxon>
        <taxon>Pseudomonadati</taxon>
        <taxon>Pseudomonadota</taxon>
        <taxon>Alphaproteobacteria</taxon>
        <taxon>Sphingomonadales</taxon>
        <taxon>Sphingomonadaceae</taxon>
        <taxon>Sphingomonas</taxon>
    </lineage>
</organism>
<comment type="caution">
    <text evidence="2">The sequence shown here is derived from an EMBL/GenBank/DDBJ whole genome shotgun (WGS) entry which is preliminary data.</text>
</comment>
<keyword evidence="1" id="KW-0732">Signal</keyword>
<evidence type="ECO:0000313" key="2">
    <source>
        <dbReference type="EMBL" id="TGX48407.1"/>
    </source>
</evidence>
<protein>
    <submittedName>
        <fullName evidence="2">DUF885 family protein</fullName>
    </submittedName>
</protein>
<evidence type="ECO:0000313" key="3">
    <source>
        <dbReference type="Proteomes" id="UP000306147"/>
    </source>
</evidence>
<dbReference type="PANTHER" id="PTHR33361:SF2">
    <property type="entry name" value="DUF885 DOMAIN-CONTAINING PROTEIN"/>
    <property type="match status" value="1"/>
</dbReference>
<feature type="signal peptide" evidence="1">
    <location>
        <begin position="1"/>
        <end position="20"/>
    </location>
</feature>
<proteinExistence type="predicted"/>
<feature type="chain" id="PRO_5020798141" evidence="1">
    <location>
        <begin position="21"/>
        <end position="428"/>
    </location>
</feature>
<dbReference type="Pfam" id="PF05960">
    <property type="entry name" value="DUF885"/>
    <property type="match status" value="1"/>
</dbReference>
<accession>A0A4S1X0G1</accession>
<sequence length="428" mass="47047">MIRLARRNLLTGMTASVAMAAMPALARSSDDENLRGVLDRLDAIPGYEARLAQLRAFDASTLSPSASLDLRTVRSALAIDSQLVRLIPGGKSEGPYRVPPAPKPGLWRHAHGAEAFALLLERHLGERIDPESAHRRFEIMVAHLGARADRLMRAAGFSKGNVGDRFKAMFADSRWLYSDDDAGRDAAVADMNRWLGNARRALPALIGRVPSASLDVSVRRMRRAEEATGKGGYRQIPSAGQSGAYFVDLKQIRRRPRWSLHSVVHHELLPGHMVQLPIEAAAAPHPLRIAYLPGFAEGWAIHAEQLMADHGAYSGAPLEELGHIHWLLFRAVRGLVDTGIHHRRWSVAEARARLDALQGAPAYFASFEQDLDRIVGEPAARAAEALIWLKLADRVRGSAGAPLRRANRAILTHGRKPMRLISNVGIRE</sequence>
<evidence type="ECO:0000256" key="1">
    <source>
        <dbReference type="SAM" id="SignalP"/>
    </source>
</evidence>
<name>A0A4S1X0G1_9SPHN</name>
<dbReference type="InterPro" id="IPR010281">
    <property type="entry name" value="DUF885"/>
</dbReference>
<dbReference type="AlphaFoldDB" id="A0A4S1X0G1"/>
<dbReference type="Proteomes" id="UP000306147">
    <property type="component" value="Unassembled WGS sequence"/>
</dbReference>
<dbReference type="InterPro" id="IPR006311">
    <property type="entry name" value="TAT_signal"/>
</dbReference>
<dbReference type="PANTHER" id="PTHR33361">
    <property type="entry name" value="GLR0591 PROTEIN"/>
    <property type="match status" value="1"/>
</dbReference>
<keyword evidence="3" id="KW-1185">Reference proteome</keyword>
<dbReference type="PROSITE" id="PS51318">
    <property type="entry name" value="TAT"/>
    <property type="match status" value="1"/>
</dbReference>
<dbReference type="OrthoDB" id="9763405at2"/>